<dbReference type="AlphaFoldDB" id="A0A2U2BZP4"/>
<dbReference type="EMBL" id="QEYI01000005">
    <property type="protein sequence ID" value="PWE20884.1"/>
    <property type="molecule type" value="Genomic_DNA"/>
</dbReference>
<comment type="caution">
    <text evidence="1">The sequence shown here is derived from an EMBL/GenBank/DDBJ whole genome shotgun (WGS) entry which is preliminary data.</text>
</comment>
<protein>
    <submittedName>
        <fullName evidence="1">Uncharacterized protein</fullName>
    </submittedName>
</protein>
<dbReference type="RefSeq" id="WP_109158518.1">
    <property type="nucleotide sequence ID" value="NZ_QEYI01000005.1"/>
</dbReference>
<dbReference type="Proteomes" id="UP000245014">
    <property type="component" value="Unassembled WGS sequence"/>
</dbReference>
<reference evidence="1 2" key="1">
    <citation type="submission" date="2018-05" db="EMBL/GenBank/DDBJ databases">
        <title>Antimicrobial susceptibility testing and genomic analysis of Arcobacter skirrowii strains and one Arcobacter butzleri isolated from German poultry farms.</title>
        <authorList>
            <person name="Haenel I."/>
            <person name="Hotzel H."/>
            <person name="Tomaso H."/>
            <person name="Busch A."/>
        </authorList>
    </citation>
    <scope>NUCLEOTIDE SEQUENCE [LARGE SCALE GENOMIC DNA]</scope>
    <source>
        <strain evidence="2">v</strain>
    </source>
</reference>
<accession>A0A2U2BZP4</accession>
<gene>
    <name evidence="1" type="ORF">DF188_06790</name>
</gene>
<proteinExistence type="predicted"/>
<name>A0A2U2BZP4_9BACT</name>
<organism evidence="1 2">
    <name type="scientific">Aliarcobacter skirrowii</name>
    <dbReference type="NCBI Taxonomy" id="28200"/>
    <lineage>
        <taxon>Bacteria</taxon>
        <taxon>Pseudomonadati</taxon>
        <taxon>Campylobacterota</taxon>
        <taxon>Epsilonproteobacteria</taxon>
        <taxon>Campylobacterales</taxon>
        <taxon>Arcobacteraceae</taxon>
        <taxon>Aliarcobacter</taxon>
    </lineage>
</organism>
<evidence type="ECO:0000313" key="2">
    <source>
        <dbReference type="Proteomes" id="UP000245014"/>
    </source>
</evidence>
<evidence type="ECO:0000313" key="1">
    <source>
        <dbReference type="EMBL" id="PWE20884.1"/>
    </source>
</evidence>
<sequence>MYKEKEFISMPIDIFYEEFEIDPRNDDIAFDPIRREFYMIDYICNDLIIYYRLTSEEMFRITEVNLIERYNHSKKV</sequence>